<reference evidence="2 3" key="1">
    <citation type="submission" date="2014-01" db="EMBL/GenBank/DDBJ databases">
        <title>Full genme sequencing of cellulolytic bacterium Gynuella sunshinyii YC6258T gen. nov., sp. nov.</title>
        <authorList>
            <person name="Khan H."/>
            <person name="Chung E.J."/>
            <person name="Chung Y.R."/>
        </authorList>
    </citation>
    <scope>NUCLEOTIDE SEQUENCE [LARGE SCALE GENOMIC DNA]</scope>
    <source>
        <strain evidence="2 3">YC6258</strain>
    </source>
</reference>
<evidence type="ECO:0000313" key="3">
    <source>
        <dbReference type="Proteomes" id="UP000032266"/>
    </source>
</evidence>
<organism evidence="2 3">
    <name type="scientific">Gynuella sunshinyii YC6258</name>
    <dbReference type="NCBI Taxonomy" id="1445510"/>
    <lineage>
        <taxon>Bacteria</taxon>
        <taxon>Pseudomonadati</taxon>
        <taxon>Pseudomonadota</taxon>
        <taxon>Gammaproteobacteria</taxon>
        <taxon>Oceanospirillales</taxon>
        <taxon>Saccharospirillaceae</taxon>
        <taxon>Gynuella</taxon>
    </lineage>
</organism>
<dbReference type="KEGG" id="gsn:YC6258_03012"/>
<proteinExistence type="predicted"/>
<dbReference type="AlphaFoldDB" id="A0A0C5VX86"/>
<accession>A0A0C5VX86</accession>
<dbReference type="HOGENOM" id="CLU_3310526_0_0_6"/>
<feature type="compositionally biased region" description="Polar residues" evidence="1">
    <location>
        <begin position="19"/>
        <end position="33"/>
    </location>
</feature>
<feature type="region of interest" description="Disordered" evidence="1">
    <location>
        <begin position="19"/>
        <end position="39"/>
    </location>
</feature>
<gene>
    <name evidence="2" type="ORF">YC6258_03012</name>
</gene>
<dbReference type="EMBL" id="CP007142">
    <property type="protein sequence ID" value="AJQ95049.1"/>
    <property type="molecule type" value="Genomic_DNA"/>
</dbReference>
<evidence type="ECO:0000313" key="2">
    <source>
        <dbReference type="EMBL" id="AJQ95049.1"/>
    </source>
</evidence>
<sequence length="39" mass="4398">MQTDHDNLHKCRVNNEYGITQSNQSNGTGQDTTMIKGFL</sequence>
<evidence type="ECO:0000256" key="1">
    <source>
        <dbReference type="SAM" id="MobiDB-lite"/>
    </source>
</evidence>
<name>A0A0C5VX86_9GAMM</name>
<protein>
    <submittedName>
        <fullName evidence="2">Uncharacterized protein</fullName>
    </submittedName>
</protein>
<dbReference type="Proteomes" id="UP000032266">
    <property type="component" value="Chromosome"/>
</dbReference>
<keyword evidence="3" id="KW-1185">Reference proteome</keyword>